<accession>A0A6P1LD05</accession>
<evidence type="ECO:0000256" key="2">
    <source>
        <dbReference type="ARBA" id="ARBA00022679"/>
    </source>
</evidence>
<evidence type="ECO:0000256" key="4">
    <source>
        <dbReference type="ARBA" id="ARBA00038303"/>
    </source>
</evidence>
<dbReference type="Pfam" id="PF02590">
    <property type="entry name" value="SPOUT_MTase"/>
    <property type="match status" value="1"/>
</dbReference>
<keyword evidence="1 5" id="KW-0489">Methyltransferase</keyword>
<comment type="caution">
    <text evidence="5">Lacks conserved residue(s) required for the propagation of feature annotation.</text>
</comment>
<evidence type="ECO:0000256" key="5">
    <source>
        <dbReference type="HAMAP-Rule" id="MF_00658"/>
    </source>
</evidence>
<keyword evidence="3 5" id="KW-0949">S-adenosyl-L-methionine</keyword>
<dbReference type="GeneID" id="96866680"/>
<dbReference type="CDD" id="cd18081">
    <property type="entry name" value="RlmH-like"/>
    <property type="match status" value="1"/>
</dbReference>
<comment type="similarity">
    <text evidence="4 5">Belongs to the RNA methyltransferase RlmH family.</text>
</comment>
<dbReference type="InterPro" id="IPR029028">
    <property type="entry name" value="Alpha/beta_knot_MTases"/>
</dbReference>
<feature type="binding site" evidence="5">
    <location>
        <begin position="128"/>
        <end position="133"/>
    </location>
    <ligand>
        <name>S-adenosyl-L-methionine</name>
        <dbReference type="ChEBI" id="CHEBI:59789"/>
    </ligand>
</feature>
<dbReference type="EC" id="2.1.1.177" evidence="5"/>
<comment type="subunit">
    <text evidence="5">Homodimer.</text>
</comment>
<dbReference type="KEGG" id="miw:EER00_00600"/>
<protein>
    <recommendedName>
        <fullName evidence="5">Ribosomal RNA large subunit methyltransferase H</fullName>
        <ecNumber evidence="5">2.1.1.177</ecNumber>
    </recommendedName>
    <alternativeName>
        <fullName evidence="5">23S rRNA (pseudouridine1915-N3)-methyltransferase</fullName>
    </alternativeName>
    <alternativeName>
        <fullName evidence="5">23S rRNA m3Psi1915 methyltransferase</fullName>
    </alternativeName>
    <alternativeName>
        <fullName evidence="5">rRNA (pseudouridine-N3-)-methyltransferase RlmH</fullName>
    </alternativeName>
</protein>
<evidence type="ECO:0000256" key="3">
    <source>
        <dbReference type="ARBA" id="ARBA00022691"/>
    </source>
</evidence>
<evidence type="ECO:0000256" key="1">
    <source>
        <dbReference type="ARBA" id="ARBA00022603"/>
    </source>
</evidence>
<dbReference type="Proteomes" id="UP000464283">
    <property type="component" value="Chromosome"/>
</dbReference>
<comment type="function">
    <text evidence="5">Specifically methylates the pseudouridine at position 1915 (m3Psi1915) in 23S rRNA.</text>
</comment>
<evidence type="ECO:0000313" key="6">
    <source>
        <dbReference type="EMBL" id="QHG90276.2"/>
    </source>
</evidence>
<comment type="subcellular location">
    <subcellularLocation>
        <location evidence="5">Cytoplasm</location>
    </subcellularLocation>
</comment>
<proteinExistence type="inferred from homology"/>
<feature type="binding site" evidence="5">
    <location>
        <position position="109"/>
    </location>
    <ligand>
        <name>S-adenosyl-L-methionine</name>
        <dbReference type="ChEBI" id="CHEBI:59789"/>
    </ligand>
</feature>
<keyword evidence="5" id="KW-0698">rRNA processing</keyword>
<keyword evidence="5" id="KW-0963">Cytoplasm</keyword>
<dbReference type="RefSeq" id="WP_004025130.1">
    <property type="nucleotide sequence ID" value="NZ_AGFP01000036.1"/>
</dbReference>
<dbReference type="GO" id="GO:0005737">
    <property type="term" value="C:cytoplasm"/>
    <property type="evidence" value="ECO:0007669"/>
    <property type="project" value="UniProtKB-SubCell"/>
</dbReference>
<dbReference type="PANTHER" id="PTHR33603">
    <property type="entry name" value="METHYLTRANSFERASE"/>
    <property type="match status" value="1"/>
</dbReference>
<dbReference type="PIRSF" id="PIRSF004505">
    <property type="entry name" value="MT_bac"/>
    <property type="match status" value="1"/>
</dbReference>
<dbReference type="EMBL" id="CP033512">
    <property type="protein sequence ID" value="QHG90276.2"/>
    <property type="molecule type" value="Genomic_DNA"/>
</dbReference>
<gene>
    <name evidence="5" type="primary">rlmH</name>
    <name evidence="6" type="ORF">EER00_00600</name>
</gene>
<dbReference type="AlphaFoldDB" id="A0A6P1LD05"/>
<name>A0A6P1LD05_MALIO</name>
<organism evidence="6">
    <name type="scientific">Malacoplasma iowae 695</name>
    <dbReference type="NCBI Taxonomy" id="1048830"/>
    <lineage>
        <taxon>Bacteria</taxon>
        <taxon>Bacillati</taxon>
        <taxon>Mycoplasmatota</taxon>
        <taxon>Mycoplasmoidales</taxon>
        <taxon>Mycoplasmoidaceae</taxon>
        <taxon>Malacoplasma</taxon>
    </lineage>
</organism>
<sequence>MIIKIVSVGSIKSNNLKQLIFEYQKKINHFVKLEFIEIKESLITDENNYTIINNALQKEGVQMMKYINKKSFVVVNAIEGKQYNSTEFSNFISEIIDNPIYSELVFIIGSSHGVSNEIKIKANALVSFSKMTFPHQLFNLILCEQLYRAFTIKKNIKYHK</sequence>
<dbReference type="HAMAP" id="MF_00658">
    <property type="entry name" value="23SrRNA_methyltr_H"/>
    <property type="match status" value="1"/>
</dbReference>
<dbReference type="InterPro" id="IPR003742">
    <property type="entry name" value="RlmH-like"/>
</dbReference>
<reference evidence="6" key="1">
    <citation type="submission" date="2022-10" db="EMBL/GenBank/DDBJ databases">
        <title>The first complete genome sequence of Mycoplasma iowae strain 695.</title>
        <authorList>
            <person name="Ghanem M."/>
            <person name="El-Gazzar M."/>
        </authorList>
    </citation>
    <scope>NUCLEOTIDE SEQUENCE</scope>
    <source>
        <strain evidence="6">695</strain>
    </source>
</reference>
<dbReference type="PANTHER" id="PTHR33603:SF1">
    <property type="entry name" value="RIBOSOMAL RNA LARGE SUBUNIT METHYLTRANSFERASE H"/>
    <property type="match status" value="1"/>
</dbReference>
<comment type="catalytic activity">
    <reaction evidence="5">
        <text>pseudouridine(1915) in 23S rRNA + S-adenosyl-L-methionine = N(3)-methylpseudouridine(1915) in 23S rRNA + S-adenosyl-L-homocysteine + H(+)</text>
        <dbReference type="Rhea" id="RHEA:42752"/>
        <dbReference type="Rhea" id="RHEA-COMP:10221"/>
        <dbReference type="Rhea" id="RHEA-COMP:10222"/>
        <dbReference type="ChEBI" id="CHEBI:15378"/>
        <dbReference type="ChEBI" id="CHEBI:57856"/>
        <dbReference type="ChEBI" id="CHEBI:59789"/>
        <dbReference type="ChEBI" id="CHEBI:65314"/>
        <dbReference type="ChEBI" id="CHEBI:74486"/>
        <dbReference type="EC" id="2.1.1.177"/>
    </reaction>
</comment>
<keyword evidence="2 5" id="KW-0808">Transferase</keyword>
<dbReference type="GO" id="GO:0070038">
    <property type="term" value="F:rRNA (pseudouridine-N3-)-methyltransferase activity"/>
    <property type="evidence" value="ECO:0007669"/>
    <property type="project" value="UniProtKB-UniRule"/>
</dbReference>
<dbReference type="Gene3D" id="3.40.1280.10">
    <property type="match status" value="1"/>
</dbReference>
<dbReference type="InterPro" id="IPR029026">
    <property type="entry name" value="tRNA_m1G_MTases_N"/>
</dbReference>
<dbReference type="SUPFAM" id="SSF75217">
    <property type="entry name" value="alpha/beta knot"/>
    <property type="match status" value="1"/>
</dbReference>